<dbReference type="KEGG" id="emx:FKV68_05130"/>
<protein>
    <submittedName>
        <fullName evidence="1">Uncharacterized protein</fullName>
    </submittedName>
</protein>
<name>A0A859QQW0_9HYPH</name>
<dbReference type="AlphaFoldDB" id="A0A859QQW0"/>
<sequence length="63" mass="7031">MAGSNMNETPDGGLHVRTMTIEAFARKYRLDEEEVNRLEDEFGAAAPELVLLKAARRNGLPEE</sequence>
<evidence type="ECO:0000313" key="2">
    <source>
        <dbReference type="Proteomes" id="UP000510721"/>
    </source>
</evidence>
<proteinExistence type="predicted"/>
<accession>A0A859QQW0</accession>
<keyword evidence="2" id="KW-1185">Reference proteome</keyword>
<dbReference type="EMBL" id="CP041238">
    <property type="protein sequence ID" value="QLL60881.1"/>
    <property type="molecule type" value="Genomic_DNA"/>
</dbReference>
<dbReference type="Proteomes" id="UP000510721">
    <property type="component" value="Chromosome"/>
</dbReference>
<evidence type="ECO:0000313" key="1">
    <source>
        <dbReference type="EMBL" id="QLL60881.1"/>
    </source>
</evidence>
<dbReference type="RefSeq" id="WP_180940441.1">
    <property type="nucleotide sequence ID" value="NZ_CP041238.1"/>
</dbReference>
<gene>
    <name evidence="1" type="ORF">FKV68_05130</name>
</gene>
<reference evidence="1 2" key="1">
    <citation type="submission" date="2019-06" db="EMBL/GenBank/DDBJ databases">
        <title>Complete genome sequence of Ensifer mexicanus ITTG R7 isolated from nodules of Acacia angustissima (Mill.) Kuntze.</title>
        <authorList>
            <person name="Rincon-Rosales R."/>
            <person name="Rogel M.A."/>
            <person name="Guerrero G."/>
            <person name="Rincon-Molina C.I."/>
            <person name="Lopez-Lopez A."/>
            <person name="Martinez-Romero E."/>
        </authorList>
    </citation>
    <scope>NUCLEOTIDE SEQUENCE [LARGE SCALE GENOMIC DNA]</scope>
    <source>
        <strain evidence="1 2">ITTG R7</strain>
    </source>
</reference>
<organism evidence="1 2">
    <name type="scientific">Sinorhizobium mexicanum</name>
    <dbReference type="NCBI Taxonomy" id="375549"/>
    <lineage>
        <taxon>Bacteria</taxon>
        <taxon>Pseudomonadati</taxon>
        <taxon>Pseudomonadota</taxon>
        <taxon>Alphaproteobacteria</taxon>
        <taxon>Hyphomicrobiales</taxon>
        <taxon>Rhizobiaceae</taxon>
        <taxon>Sinorhizobium/Ensifer group</taxon>
        <taxon>Sinorhizobium</taxon>
    </lineage>
</organism>